<dbReference type="SUPFAM" id="SSF52172">
    <property type="entry name" value="CheY-like"/>
    <property type="match status" value="2"/>
</dbReference>
<dbReference type="PROSITE" id="PS50110">
    <property type="entry name" value="RESPONSE_REGULATORY"/>
    <property type="match status" value="2"/>
</dbReference>
<comment type="catalytic activity">
    <reaction evidence="1">
        <text>ATP + protein L-histidine = ADP + protein N-phospho-L-histidine.</text>
        <dbReference type="EC" id="2.7.13.3"/>
    </reaction>
</comment>
<dbReference type="PROSITE" id="PS50109">
    <property type="entry name" value="HIS_KIN"/>
    <property type="match status" value="1"/>
</dbReference>
<dbReference type="InterPro" id="IPR001789">
    <property type="entry name" value="Sig_transdc_resp-reg_receiver"/>
</dbReference>
<dbReference type="PANTHER" id="PTHR43547:SF2">
    <property type="entry name" value="HYBRID SIGNAL TRANSDUCTION HISTIDINE KINASE C"/>
    <property type="match status" value="1"/>
</dbReference>
<feature type="coiled-coil region" evidence="7">
    <location>
        <begin position="139"/>
        <end position="173"/>
    </location>
</feature>
<dbReference type="InterPro" id="IPR036890">
    <property type="entry name" value="HATPase_C_sf"/>
</dbReference>
<gene>
    <name evidence="10" type="ORF">OJ996_01585</name>
</gene>
<dbReference type="Gene3D" id="3.40.50.2300">
    <property type="match status" value="2"/>
</dbReference>
<evidence type="ECO:0000256" key="4">
    <source>
        <dbReference type="ARBA" id="ARBA00022679"/>
    </source>
</evidence>
<dbReference type="InterPro" id="IPR003661">
    <property type="entry name" value="HisK_dim/P_dom"/>
</dbReference>
<evidence type="ECO:0000313" key="10">
    <source>
        <dbReference type="EMBL" id="MCW1912245.1"/>
    </source>
</evidence>
<dbReference type="Pfam" id="PF00512">
    <property type="entry name" value="HisKA"/>
    <property type="match status" value="1"/>
</dbReference>
<dbReference type="PANTHER" id="PTHR43547">
    <property type="entry name" value="TWO-COMPONENT HISTIDINE KINASE"/>
    <property type="match status" value="1"/>
</dbReference>
<feature type="modified residue" description="4-aspartylphosphate" evidence="6">
    <location>
        <position position="68"/>
    </location>
</feature>
<evidence type="ECO:0000256" key="7">
    <source>
        <dbReference type="SAM" id="Coils"/>
    </source>
</evidence>
<dbReference type="SUPFAM" id="SSF55874">
    <property type="entry name" value="ATPase domain of HSP90 chaperone/DNA topoisomerase II/histidine kinase"/>
    <property type="match status" value="1"/>
</dbReference>
<feature type="modified residue" description="4-aspartylphosphate" evidence="6">
    <location>
        <position position="648"/>
    </location>
</feature>
<dbReference type="PRINTS" id="PR00344">
    <property type="entry name" value="BCTRLSENSOR"/>
</dbReference>
<dbReference type="SUPFAM" id="SSF55781">
    <property type="entry name" value="GAF domain-like"/>
    <property type="match status" value="1"/>
</dbReference>
<protein>
    <recommendedName>
        <fullName evidence="2">histidine kinase</fullName>
        <ecNumber evidence="2">2.7.13.3</ecNumber>
    </recommendedName>
</protein>
<evidence type="ECO:0000256" key="2">
    <source>
        <dbReference type="ARBA" id="ARBA00012438"/>
    </source>
</evidence>
<keyword evidence="4" id="KW-0808">Transferase</keyword>
<sequence length="720" mass="78875">MSYHPRMPTAVEEAPLTASILLVDDRPDKLLALESILDGLHQNLVKVRSGDEALRKLLARDFAVILLDVNMPGLDGFETAALIRQRKRSEATPIIFISAINDTETHVSRGYSLGAVDYILTPVIPEILRAKVAVFVDLFLKTEQIKRQAEEHMQLLQEQAARAQAEKEGERMSFLAEAGNVLSASLDYDQTLRNLARLVVPRLAEFCLIDRIDEEGNLHQVAVAHRDPAQETVLRQIRYPQVNEPGHGAYKVYQSGKPYVRNRVDEAVIGELVPEEDRPLIRLLGPTAFAAVPLRARGEVIGSITMVHTAQGASYQDDDLWLAGELAQRAAIALDNVELYQSTKRAREDAEAANQAKDRFLAMLSHELRTPLTPVITHLVKLSDDEEVPDSLRHPLEVIRRNVELEARLIDDLLDLTRVGSGKMHLEAKVVDVHELLRNAIEICRPDLEAKGLHLDVDLAAKEPHVKADPARLQQVFWNVIKNAVKFTAKGSITVTSAGGPDSTMVITVQDTGIGIGEKILSRVFQPFEQAERGTQGGLGLGLAITKSLVELHSGEINVTSDGEGRGATVTVTLPVVAEKPNAATHARPAKKPAEAGLRILLLEDHPDTNESLTLLLELRGYRVSSAMNVTAALELASNEDFDLLLSDLGLPDGSPEPVMKKVAARNGTVGVALSGFGMEKDIEMSRGFGFSHHLVKPVDVGRLMEILEQCGEEARAGCR</sequence>
<feature type="domain" description="Response regulatory" evidence="9">
    <location>
        <begin position="19"/>
        <end position="136"/>
    </location>
</feature>
<evidence type="ECO:0000259" key="8">
    <source>
        <dbReference type="PROSITE" id="PS50109"/>
    </source>
</evidence>
<keyword evidence="7" id="KW-0175">Coiled coil</keyword>
<dbReference type="Gene3D" id="3.30.565.10">
    <property type="entry name" value="Histidine kinase-like ATPase, C-terminal domain"/>
    <property type="match status" value="1"/>
</dbReference>
<name>A0ABT3FZ19_9BACT</name>
<evidence type="ECO:0000313" key="11">
    <source>
        <dbReference type="Proteomes" id="UP001165653"/>
    </source>
</evidence>
<evidence type="ECO:0000256" key="1">
    <source>
        <dbReference type="ARBA" id="ARBA00000085"/>
    </source>
</evidence>
<dbReference type="Gene3D" id="1.10.287.130">
    <property type="match status" value="1"/>
</dbReference>
<reference evidence="10" key="1">
    <citation type="submission" date="2022-10" db="EMBL/GenBank/DDBJ databases">
        <title>Luteolibacter sp. GHJ8, whole genome shotgun sequencing project.</title>
        <authorList>
            <person name="Zhao G."/>
            <person name="Shen L."/>
        </authorList>
    </citation>
    <scope>NUCLEOTIDE SEQUENCE</scope>
    <source>
        <strain evidence="10">GHJ8</strain>
    </source>
</reference>
<dbReference type="Proteomes" id="UP001165653">
    <property type="component" value="Unassembled WGS sequence"/>
</dbReference>
<keyword evidence="5" id="KW-0418">Kinase</keyword>
<evidence type="ECO:0000256" key="5">
    <source>
        <dbReference type="ARBA" id="ARBA00022777"/>
    </source>
</evidence>
<feature type="domain" description="Response regulatory" evidence="9">
    <location>
        <begin position="599"/>
        <end position="712"/>
    </location>
</feature>
<dbReference type="SMART" id="SM00388">
    <property type="entry name" value="HisKA"/>
    <property type="match status" value="1"/>
</dbReference>
<dbReference type="InterPro" id="IPR005467">
    <property type="entry name" value="His_kinase_dom"/>
</dbReference>
<dbReference type="EMBL" id="JAPDDR010000001">
    <property type="protein sequence ID" value="MCW1912245.1"/>
    <property type="molecule type" value="Genomic_DNA"/>
</dbReference>
<keyword evidence="11" id="KW-1185">Reference proteome</keyword>
<dbReference type="SUPFAM" id="SSF47384">
    <property type="entry name" value="Homodimeric domain of signal transducing histidine kinase"/>
    <property type="match status" value="1"/>
</dbReference>
<dbReference type="InterPro" id="IPR003018">
    <property type="entry name" value="GAF"/>
</dbReference>
<dbReference type="Pfam" id="PF02518">
    <property type="entry name" value="HATPase_c"/>
    <property type="match status" value="1"/>
</dbReference>
<dbReference type="InterPro" id="IPR029016">
    <property type="entry name" value="GAF-like_dom_sf"/>
</dbReference>
<feature type="domain" description="Histidine kinase" evidence="8">
    <location>
        <begin position="363"/>
        <end position="578"/>
    </location>
</feature>
<dbReference type="CDD" id="cd00082">
    <property type="entry name" value="HisKA"/>
    <property type="match status" value="1"/>
</dbReference>
<keyword evidence="3 6" id="KW-0597">Phosphoprotein</keyword>
<accession>A0ABT3FZ19</accession>
<dbReference type="InterPro" id="IPR004358">
    <property type="entry name" value="Sig_transdc_His_kin-like_C"/>
</dbReference>
<dbReference type="EC" id="2.7.13.3" evidence="2"/>
<dbReference type="SMART" id="SM00448">
    <property type="entry name" value="REC"/>
    <property type="match status" value="2"/>
</dbReference>
<proteinExistence type="predicted"/>
<dbReference type="InterPro" id="IPR003594">
    <property type="entry name" value="HATPase_dom"/>
</dbReference>
<dbReference type="InterPro" id="IPR036097">
    <property type="entry name" value="HisK_dim/P_sf"/>
</dbReference>
<comment type="caution">
    <text evidence="10">The sequence shown here is derived from an EMBL/GenBank/DDBJ whole genome shotgun (WGS) entry which is preliminary data.</text>
</comment>
<dbReference type="SMART" id="SM00387">
    <property type="entry name" value="HATPase_c"/>
    <property type="match status" value="1"/>
</dbReference>
<evidence type="ECO:0000256" key="3">
    <source>
        <dbReference type="ARBA" id="ARBA00022553"/>
    </source>
</evidence>
<organism evidence="10 11">
    <name type="scientific">Luteolibacter rhizosphaerae</name>
    <dbReference type="NCBI Taxonomy" id="2989719"/>
    <lineage>
        <taxon>Bacteria</taxon>
        <taxon>Pseudomonadati</taxon>
        <taxon>Verrucomicrobiota</taxon>
        <taxon>Verrucomicrobiia</taxon>
        <taxon>Verrucomicrobiales</taxon>
        <taxon>Verrucomicrobiaceae</taxon>
        <taxon>Luteolibacter</taxon>
    </lineage>
</organism>
<evidence type="ECO:0000256" key="6">
    <source>
        <dbReference type="PROSITE-ProRule" id="PRU00169"/>
    </source>
</evidence>
<dbReference type="SMART" id="SM00065">
    <property type="entry name" value="GAF"/>
    <property type="match status" value="1"/>
</dbReference>
<dbReference type="InterPro" id="IPR011006">
    <property type="entry name" value="CheY-like_superfamily"/>
</dbReference>
<evidence type="ECO:0000259" key="9">
    <source>
        <dbReference type="PROSITE" id="PS50110"/>
    </source>
</evidence>
<dbReference type="Gene3D" id="3.30.450.40">
    <property type="match status" value="1"/>
</dbReference>
<dbReference type="Pfam" id="PF00072">
    <property type="entry name" value="Response_reg"/>
    <property type="match status" value="2"/>
</dbReference>
<dbReference type="Pfam" id="PF13185">
    <property type="entry name" value="GAF_2"/>
    <property type="match status" value="1"/>
</dbReference>
<dbReference type="RefSeq" id="WP_264510473.1">
    <property type="nucleotide sequence ID" value="NZ_JAPDDR010000001.1"/>
</dbReference>